<sequence length="196" mass="22868">MTGTILHFIHAAQEWNNMVFGFIGARKRRIMARLRGIQRALSVRTSRFLMNLEADLLLELEVVLDHEELLWKQKSRSDWIVHGDRNTHFFHRQAIARKQHNNISSLKLDDGSWCNDPSQLQNAATEFYKSLFALDPSPVNPWPKIDGFLTMDHDTLQSLDAIPSEQEIHEALLDMAPLKSPRWDGLHAEFFQRQWK</sequence>
<proteinExistence type="predicted"/>
<dbReference type="AlphaFoldDB" id="A0A9W7MAB9"/>
<evidence type="ECO:0000313" key="1">
    <source>
        <dbReference type="EMBL" id="GMI91175.1"/>
    </source>
</evidence>
<protein>
    <recommendedName>
        <fullName evidence="3">Reverse transcriptase</fullName>
    </recommendedName>
</protein>
<dbReference type="EMBL" id="BSYR01000024">
    <property type="protein sequence ID" value="GMI91175.1"/>
    <property type="molecule type" value="Genomic_DNA"/>
</dbReference>
<name>A0A9W7MAB9_HIBTR</name>
<keyword evidence="2" id="KW-1185">Reference proteome</keyword>
<dbReference type="OrthoDB" id="1002131at2759"/>
<dbReference type="Proteomes" id="UP001165190">
    <property type="component" value="Unassembled WGS sequence"/>
</dbReference>
<accession>A0A9W7MAB9</accession>
<reference evidence="1" key="1">
    <citation type="submission" date="2023-05" db="EMBL/GenBank/DDBJ databases">
        <title>Genome and transcriptome analyses reveal genes involved in the formation of fine ridges on petal epidermal cells in Hibiscus trionum.</title>
        <authorList>
            <person name="Koshimizu S."/>
            <person name="Masuda S."/>
            <person name="Ishii T."/>
            <person name="Shirasu K."/>
            <person name="Hoshino A."/>
            <person name="Arita M."/>
        </authorList>
    </citation>
    <scope>NUCLEOTIDE SEQUENCE</scope>
    <source>
        <strain evidence="1">Hamamatsu line</strain>
    </source>
</reference>
<comment type="caution">
    <text evidence="1">The sequence shown here is derived from an EMBL/GenBank/DDBJ whole genome shotgun (WGS) entry which is preliminary data.</text>
</comment>
<gene>
    <name evidence="1" type="ORF">HRI_002786800</name>
</gene>
<organism evidence="1 2">
    <name type="scientific">Hibiscus trionum</name>
    <name type="common">Flower of an hour</name>
    <dbReference type="NCBI Taxonomy" id="183268"/>
    <lineage>
        <taxon>Eukaryota</taxon>
        <taxon>Viridiplantae</taxon>
        <taxon>Streptophyta</taxon>
        <taxon>Embryophyta</taxon>
        <taxon>Tracheophyta</taxon>
        <taxon>Spermatophyta</taxon>
        <taxon>Magnoliopsida</taxon>
        <taxon>eudicotyledons</taxon>
        <taxon>Gunneridae</taxon>
        <taxon>Pentapetalae</taxon>
        <taxon>rosids</taxon>
        <taxon>malvids</taxon>
        <taxon>Malvales</taxon>
        <taxon>Malvaceae</taxon>
        <taxon>Malvoideae</taxon>
        <taxon>Hibiscus</taxon>
    </lineage>
</organism>
<evidence type="ECO:0000313" key="2">
    <source>
        <dbReference type="Proteomes" id="UP001165190"/>
    </source>
</evidence>
<evidence type="ECO:0008006" key="3">
    <source>
        <dbReference type="Google" id="ProtNLM"/>
    </source>
</evidence>